<name>A0A418MEB3_9BACT</name>
<dbReference type="EMBL" id="QXED01000002">
    <property type="protein sequence ID" value="RIV25053.1"/>
    <property type="molecule type" value="Genomic_DNA"/>
</dbReference>
<dbReference type="InterPro" id="IPR009409">
    <property type="entry name" value="DUF1059"/>
</dbReference>
<gene>
    <name evidence="1" type="ORF">DYU11_06965</name>
</gene>
<protein>
    <submittedName>
        <fullName evidence="1">DUF1059 domain-containing protein</fullName>
    </submittedName>
</protein>
<sequence>MKTLRCRDAGFDCDAEIHAASEDEVLQQAAAHAQTAHNTQVTPEMAGQIRTLIRDE</sequence>
<keyword evidence="2" id="KW-1185">Reference proteome</keyword>
<organism evidence="1 2">
    <name type="scientific">Fibrisoma montanum</name>
    <dbReference type="NCBI Taxonomy" id="2305895"/>
    <lineage>
        <taxon>Bacteria</taxon>
        <taxon>Pseudomonadati</taxon>
        <taxon>Bacteroidota</taxon>
        <taxon>Cytophagia</taxon>
        <taxon>Cytophagales</taxon>
        <taxon>Spirosomataceae</taxon>
        <taxon>Fibrisoma</taxon>
    </lineage>
</organism>
<evidence type="ECO:0000313" key="2">
    <source>
        <dbReference type="Proteomes" id="UP000283523"/>
    </source>
</evidence>
<evidence type="ECO:0000313" key="1">
    <source>
        <dbReference type="EMBL" id="RIV25053.1"/>
    </source>
</evidence>
<accession>A0A418MEB3</accession>
<comment type="caution">
    <text evidence="1">The sequence shown here is derived from an EMBL/GenBank/DDBJ whole genome shotgun (WGS) entry which is preliminary data.</text>
</comment>
<dbReference type="Proteomes" id="UP000283523">
    <property type="component" value="Unassembled WGS sequence"/>
</dbReference>
<dbReference type="RefSeq" id="WP_119666939.1">
    <property type="nucleotide sequence ID" value="NZ_QXED01000002.1"/>
</dbReference>
<dbReference type="Pfam" id="PF06348">
    <property type="entry name" value="DUF1059"/>
    <property type="match status" value="1"/>
</dbReference>
<proteinExistence type="predicted"/>
<dbReference type="AlphaFoldDB" id="A0A418MEB3"/>
<reference evidence="1 2" key="1">
    <citation type="submission" date="2018-08" db="EMBL/GenBank/DDBJ databases">
        <title>Fibrisoma montanum sp. nov., isolated from Danxia mountain soil.</title>
        <authorList>
            <person name="Huang Y."/>
        </authorList>
    </citation>
    <scope>NUCLEOTIDE SEQUENCE [LARGE SCALE GENOMIC DNA]</scope>
    <source>
        <strain evidence="1 2">HYT19</strain>
    </source>
</reference>